<dbReference type="AlphaFoldDB" id="A0A0L6UY94"/>
<dbReference type="InterPro" id="IPR001878">
    <property type="entry name" value="Znf_CCHC"/>
</dbReference>
<feature type="region of interest" description="Disordered" evidence="4">
    <location>
        <begin position="528"/>
        <end position="557"/>
    </location>
</feature>
<evidence type="ECO:0000259" key="5">
    <source>
        <dbReference type="PROSITE" id="PS50158"/>
    </source>
</evidence>
<evidence type="ECO:0000256" key="1">
    <source>
        <dbReference type="ARBA" id="ARBA00022664"/>
    </source>
</evidence>
<evidence type="ECO:0000256" key="4">
    <source>
        <dbReference type="SAM" id="MobiDB-lite"/>
    </source>
</evidence>
<keyword evidence="1" id="KW-0507">mRNA processing</keyword>
<dbReference type="Proteomes" id="UP000037035">
    <property type="component" value="Unassembled WGS sequence"/>
</dbReference>
<organism evidence="7 8">
    <name type="scientific">Puccinia sorghi</name>
    <dbReference type="NCBI Taxonomy" id="27349"/>
    <lineage>
        <taxon>Eukaryota</taxon>
        <taxon>Fungi</taxon>
        <taxon>Dikarya</taxon>
        <taxon>Basidiomycota</taxon>
        <taxon>Pucciniomycotina</taxon>
        <taxon>Pucciniomycetes</taxon>
        <taxon>Pucciniales</taxon>
        <taxon>Pucciniaceae</taxon>
        <taxon>Puccinia</taxon>
    </lineage>
</organism>
<dbReference type="VEuPathDB" id="FungiDB:VP01_3232g1"/>
<dbReference type="Pfam" id="PF00098">
    <property type="entry name" value="zf-CCHC"/>
    <property type="match status" value="1"/>
</dbReference>
<keyword evidence="8" id="KW-1185">Reference proteome</keyword>
<evidence type="ECO:0000256" key="2">
    <source>
        <dbReference type="ARBA" id="ARBA00022801"/>
    </source>
</evidence>
<gene>
    <name evidence="7" type="ORF">VP01_3232g1</name>
</gene>
<sequence>MAPPNSKDSDAQSRASSTRSKRPTPVQPGEFDRRGLAPRLVPGDRVKTPNPPQVLPGIPGGSSSVEQRGDGPTHRQGQTTVHHGDVEPPRRASGKQQNDGGEREREQEPSIREAERSEQLRKESDTARARSGLESARTASKRREDETSTHVSELRLRGTVQDDQNPTGRISSNRSGESQEQRSRGERRGGLTLLDLQLVLSKMFTRVADGNGKLVKEQMSQLSTDIPKKLEVTLPVTNNLQLLRDIVQESFKSLRFTLSGVSSNWSSSALNVIKLGDNMEKVLSELKVVRGGLAKVKQDTTEIDRMMGQYRAEGGKLREEVASLTGAVNAPERFSARQPTEAGTQSVHQNYNNRSDSVLAELKKRLNNAIAKSDWPKFSGEGEYDHLRFVQWIDTAKRDSHVDDKVTVFKLLTMFTGTALSWYKTMRLNCQDTTWVYWKAAICKKFGHSAWRRKKQLAFDMDKFVPGNSKPSQWVTRQTINFKLMSLMEEEVEYAVKSAMRQLDADLSEFINILEDICDKTKIGRKRFQPKPGMVQNGKPVNLSAQKGATGDKDKQKPMNKNIKCYTCGETGHTSRRCHKNVNAIEDNLDKDFDRDLGSDIESEGPVIGESSMATFMVESGKGKNTLVKMTCCKKESLVLLDTGAVRSVVGRAYLEKFCPEWKKFKLPVQVGNFHSASGKLLPLGVVKVELKLYDTALFISFVVMENALAKYFIVGTDYLMKYKISVLHDEVRKFTIGKQFDESINVIRESLSEPQREQLLEALSKDGYYVEPSSHSTNRN</sequence>
<dbReference type="InterPro" id="IPR021109">
    <property type="entry name" value="Peptidase_aspartic_dom_sf"/>
</dbReference>
<comment type="caution">
    <text evidence="7">The sequence shown here is derived from an EMBL/GenBank/DDBJ whole genome shotgun (WGS) entry which is preliminary data.</text>
</comment>
<accession>A0A0L6UY94</accession>
<dbReference type="SUPFAM" id="SSF57756">
    <property type="entry name" value="Retrovirus zinc finger-like domains"/>
    <property type="match status" value="1"/>
</dbReference>
<feature type="domain" description="Peptidase A2" evidence="6">
    <location>
        <begin position="637"/>
        <end position="719"/>
    </location>
</feature>
<dbReference type="PROSITE" id="PS50175">
    <property type="entry name" value="ASP_PROT_RETROV"/>
    <property type="match status" value="1"/>
</dbReference>
<feature type="compositionally biased region" description="Basic and acidic residues" evidence="4">
    <location>
        <begin position="141"/>
        <end position="156"/>
    </location>
</feature>
<dbReference type="GO" id="GO:0003676">
    <property type="term" value="F:nucleic acid binding"/>
    <property type="evidence" value="ECO:0007669"/>
    <property type="project" value="InterPro"/>
</dbReference>
<name>A0A0L6UY94_9BASI</name>
<dbReference type="GO" id="GO:0004190">
    <property type="term" value="F:aspartic-type endopeptidase activity"/>
    <property type="evidence" value="ECO:0007669"/>
    <property type="project" value="InterPro"/>
</dbReference>
<feature type="compositionally biased region" description="Basic and acidic residues" evidence="4">
    <location>
        <begin position="100"/>
        <end position="128"/>
    </location>
</feature>
<dbReference type="SUPFAM" id="SSF50630">
    <property type="entry name" value="Acid proteases"/>
    <property type="match status" value="1"/>
</dbReference>
<evidence type="ECO:0008006" key="9">
    <source>
        <dbReference type="Google" id="ProtNLM"/>
    </source>
</evidence>
<keyword evidence="3" id="KW-0862">Zinc</keyword>
<dbReference type="InterPro" id="IPR036875">
    <property type="entry name" value="Znf_CCHC_sf"/>
</dbReference>
<dbReference type="GO" id="GO:0008270">
    <property type="term" value="F:zinc ion binding"/>
    <property type="evidence" value="ECO:0007669"/>
    <property type="project" value="UniProtKB-KW"/>
</dbReference>
<keyword evidence="3" id="KW-0863">Zinc-finger</keyword>
<dbReference type="Gene3D" id="2.40.70.10">
    <property type="entry name" value="Acid Proteases"/>
    <property type="match status" value="1"/>
</dbReference>
<feature type="compositionally biased region" description="Basic and acidic residues" evidence="4">
    <location>
        <begin position="177"/>
        <end position="188"/>
    </location>
</feature>
<proteinExistence type="predicted"/>
<evidence type="ECO:0000259" key="6">
    <source>
        <dbReference type="PROSITE" id="PS50175"/>
    </source>
</evidence>
<dbReference type="SMART" id="SM00343">
    <property type="entry name" value="ZnF_C2HC"/>
    <property type="match status" value="1"/>
</dbReference>
<dbReference type="InterPro" id="IPR001995">
    <property type="entry name" value="Peptidase_A2_cat"/>
</dbReference>
<evidence type="ECO:0000313" key="8">
    <source>
        <dbReference type="Proteomes" id="UP000037035"/>
    </source>
</evidence>
<feature type="compositionally biased region" description="Polar residues" evidence="4">
    <location>
        <begin position="161"/>
        <end position="170"/>
    </location>
</feature>
<feature type="domain" description="CCHC-type" evidence="5">
    <location>
        <begin position="564"/>
        <end position="578"/>
    </location>
</feature>
<feature type="region of interest" description="Disordered" evidence="4">
    <location>
        <begin position="1"/>
        <end position="188"/>
    </location>
</feature>
<dbReference type="GO" id="GO:0006397">
    <property type="term" value="P:mRNA processing"/>
    <property type="evidence" value="ECO:0007669"/>
    <property type="project" value="UniProtKB-KW"/>
</dbReference>
<evidence type="ECO:0000313" key="7">
    <source>
        <dbReference type="EMBL" id="KNZ53459.1"/>
    </source>
</evidence>
<evidence type="ECO:0000256" key="3">
    <source>
        <dbReference type="PROSITE-ProRule" id="PRU00047"/>
    </source>
</evidence>
<keyword evidence="2" id="KW-0378">Hydrolase</keyword>
<keyword evidence="3" id="KW-0479">Metal-binding</keyword>
<dbReference type="OrthoDB" id="2514797at2759"/>
<dbReference type="PROSITE" id="PS50158">
    <property type="entry name" value="ZF_CCHC"/>
    <property type="match status" value="1"/>
</dbReference>
<dbReference type="GO" id="GO:0006508">
    <property type="term" value="P:proteolysis"/>
    <property type="evidence" value="ECO:0007669"/>
    <property type="project" value="InterPro"/>
</dbReference>
<protein>
    <recommendedName>
        <fullName evidence="9">CCHC-type domain-containing protein</fullName>
    </recommendedName>
</protein>
<reference evidence="7 8" key="1">
    <citation type="submission" date="2015-08" db="EMBL/GenBank/DDBJ databases">
        <title>Next Generation Sequencing and Analysis of the Genome of Puccinia sorghi L Schw, the Causal Agent of Maize Common Rust.</title>
        <authorList>
            <person name="Rochi L."/>
            <person name="Burguener G."/>
            <person name="Darino M."/>
            <person name="Turjanski A."/>
            <person name="Kreff E."/>
            <person name="Dieguez M.J."/>
            <person name="Sacco F."/>
        </authorList>
    </citation>
    <scope>NUCLEOTIDE SEQUENCE [LARGE SCALE GENOMIC DNA]</scope>
    <source>
        <strain evidence="7 8">RO10H11247</strain>
    </source>
</reference>
<dbReference type="EMBL" id="LAVV01008205">
    <property type="protein sequence ID" value="KNZ53459.1"/>
    <property type="molecule type" value="Genomic_DNA"/>
</dbReference>
<dbReference type="Gene3D" id="4.10.60.10">
    <property type="entry name" value="Zinc finger, CCHC-type"/>
    <property type="match status" value="1"/>
</dbReference>